<dbReference type="PANTHER" id="PTHR10000:SF8">
    <property type="entry name" value="HAD SUPERFAMILY HYDROLASE-LIKE, TYPE 3"/>
    <property type="match status" value="1"/>
</dbReference>
<dbReference type="SFLD" id="SFLDS00003">
    <property type="entry name" value="Haloacid_Dehalogenase"/>
    <property type="match status" value="1"/>
</dbReference>
<dbReference type="InterPro" id="IPR036412">
    <property type="entry name" value="HAD-like_sf"/>
</dbReference>
<dbReference type="Pfam" id="PF08282">
    <property type="entry name" value="Hydrolase_3"/>
    <property type="match status" value="1"/>
</dbReference>
<dbReference type="NCBIfam" id="TIGR00099">
    <property type="entry name" value="Cof-subfamily"/>
    <property type="match status" value="1"/>
</dbReference>
<dbReference type="AlphaFoldDB" id="A0A380K699"/>
<name>A0A380K699_9STRE</name>
<evidence type="ECO:0000313" key="1">
    <source>
        <dbReference type="EMBL" id="SUN60209.1"/>
    </source>
</evidence>
<protein>
    <submittedName>
        <fullName evidence="1">Haloacid dehalogenase-like hydrolase</fullName>
        <ecNumber evidence="1">3.1.3.-</ecNumber>
    </submittedName>
</protein>
<reference evidence="1 2" key="1">
    <citation type="submission" date="2018-06" db="EMBL/GenBank/DDBJ databases">
        <authorList>
            <consortium name="Pathogen Informatics"/>
            <person name="Doyle S."/>
        </authorList>
    </citation>
    <scope>NUCLEOTIDE SEQUENCE [LARGE SCALE GENOMIC DNA]</scope>
    <source>
        <strain evidence="1 2">NCTC12224</strain>
    </source>
</reference>
<dbReference type="PROSITE" id="PS01229">
    <property type="entry name" value="COF_2"/>
    <property type="match status" value="1"/>
</dbReference>
<gene>
    <name evidence="1" type="primary">yidA_1</name>
    <name evidence="1" type="ORF">NCTC12224_00753</name>
</gene>
<sequence>MSVKLIAIDMDGTLLNSQKKISAENIVAIQKASQAGIKIVLCTGRPKSGIVPYFEQLGLTDEEYIIMNNGCSVYNTKNWDLMVAEELTYDEIERLAQVCASYPEVCLTLTGDKSYYALADEVPDLVQYDAGLVFDTARAVDMADLKAEGELIFQAMYMAKKEYLDVFQAAVDGDLSQDFSTVRSQEYIYEVLPQGATKASGLRQLAEKLDIEPAEIMALGDAANDIEMLDFAGVSVAMGNATDDIKKRCRYTTSSNDDYGVAKAIYDYAL</sequence>
<dbReference type="Gene3D" id="3.30.1240.10">
    <property type="match status" value="1"/>
</dbReference>
<dbReference type="PROSITE" id="PS01228">
    <property type="entry name" value="COF_1"/>
    <property type="match status" value="1"/>
</dbReference>
<dbReference type="SFLD" id="SFLDG01144">
    <property type="entry name" value="C2.B.4:_PGP_Like"/>
    <property type="match status" value="1"/>
</dbReference>
<evidence type="ECO:0000313" key="2">
    <source>
        <dbReference type="Proteomes" id="UP000254924"/>
    </source>
</evidence>
<organism evidence="1 2">
    <name type="scientific">Streptococcus hyointestinalis</name>
    <dbReference type="NCBI Taxonomy" id="1337"/>
    <lineage>
        <taxon>Bacteria</taxon>
        <taxon>Bacillati</taxon>
        <taxon>Bacillota</taxon>
        <taxon>Bacilli</taxon>
        <taxon>Lactobacillales</taxon>
        <taxon>Streptococcaceae</taxon>
        <taxon>Streptococcus</taxon>
    </lineage>
</organism>
<keyword evidence="1" id="KW-0378">Hydrolase</keyword>
<dbReference type="SFLD" id="SFLDG01140">
    <property type="entry name" value="C2.B:_Phosphomannomutase_and_P"/>
    <property type="match status" value="1"/>
</dbReference>
<keyword evidence="2" id="KW-1185">Reference proteome</keyword>
<dbReference type="EMBL" id="UHFN01000007">
    <property type="protein sequence ID" value="SUN60209.1"/>
    <property type="molecule type" value="Genomic_DNA"/>
</dbReference>
<dbReference type="GO" id="GO:0000287">
    <property type="term" value="F:magnesium ion binding"/>
    <property type="evidence" value="ECO:0007669"/>
    <property type="project" value="TreeGrafter"/>
</dbReference>
<dbReference type="NCBIfam" id="TIGR01484">
    <property type="entry name" value="HAD-SF-IIB"/>
    <property type="match status" value="1"/>
</dbReference>
<accession>A0A380K699</accession>
<dbReference type="EC" id="3.1.3.-" evidence="1"/>
<dbReference type="InterPro" id="IPR000150">
    <property type="entry name" value="Cof"/>
</dbReference>
<dbReference type="SUPFAM" id="SSF56784">
    <property type="entry name" value="HAD-like"/>
    <property type="match status" value="1"/>
</dbReference>
<proteinExistence type="predicted"/>
<dbReference type="CDD" id="cd07516">
    <property type="entry name" value="HAD_Pase"/>
    <property type="match status" value="1"/>
</dbReference>
<dbReference type="OrthoDB" id="9790031at2"/>
<dbReference type="GO" id="GO:0016791">
    <property type="term" value="F:phosphatase activity"/>
    <property type="evidence" value="ECO:0007669"/>
    <property type="project" value="TreeGrafter"/>
</dbReference>
<dbReference type="Proteomes" id="UP000254924">
    <property type="component" value="Unassembled WGS sequence"/>
</dbReference>
<dbReference type="InterPro" id="IPR023214">
    <property type="entry name" value="HAD_sf"/>
</dbReference>
<dbReference type="PANTHER" id="PTHR10000">
    <property type="entry name" value="PHOSPHOSERINE PHOSPHATASE"/>
    <property type="match status" value="1"/>
</dbReference>
<dbReference type="GO" id="GO:0005829">
    <property type="term" value="C:cytosol"/>
    <property type="evidence" value="ECO:0007669"/>
    <property type="project" value="TreeGrafter"/>
</dbReference>
<dbReference type="Gene3D" id="3.40.50.1000">
    <property type="entry name" value="HAD superfamily/HAD-like"/>
    <property type="match status" value="1"/>
</dbReference>
<dbReference type="InterPro" id="IPR006379">
    <property type="entry name" value="HAD-SF_hydro_IIB"/>
</dbReference>